<keyword evidence="2" id="KW-1185">Reference proteome</keyword>
<dbReference type="AlphaFoldDB" id="A0A1G8RSP4"/>
<evidence type="ECO:0000313" key="2">
    <source>
        <dbReference type="Proteomes" id="UP000198853"/>
    </source>
</evidence>
<reference evidence="1 2" key="1">
    <citation type="submission" date="2016-10" db="EMBL/GenBank/DDBJ databases">
        <authorList>
            <person name="de Groot N.N."/>
        </authorList>
    </citation>
    <scope>NUCLEOTIDE SEQUENCE [LARGE SCALE GENOMIC DNA]</scope>
    <source>
        <strain evidence="1 2">DSM 21771</strain>
    </source>
</reference>
<proteinExistence type="predicted"/>
<name>A0A1G8RSP4_9BACI</name>
<sequence>MPEITRLEDVIQPELFTPYTIQRTMELSELVQSGIVTNDAQFDSLVSGPNTLINMPFWNDLDGGESQVMQDEGDMSVNKITSSDDVARKQARVNAWGANGLSALLSGDDPMNAISQLVANYWTRDMQKNLLAGLSGVFKSNSMSAKVHDVTDRDADAGTINMKTFLDATQLMGDAKEALTGVMMHSAVETELRKQDLIEYLPQSEQGLPIPYFNGKRVIVDDAMEYDTETGQASIYIFGQGAIALGNGSHPRIVPTEVDRNKRSYSGEEVLINRRIFLLHPRGIKWNEGNVSAEFPTNNEIDSGSRWTRVFEPKAIRVVKFRFNTAEQSANGGDDGGEG</sequence>
<dbReference type="OrthoDB" id="6440753at2"/>
<dbReference type="RefSeq" id="WP_090399662.1">
    <property type="nucleotide sequence ID" value="NZ_FNEN01000020.1"/>
</dbReference>
<evidence type="ECO:0000313" key="1">
    <source>
        <dbReference type="EMBL" id="SDJ19943.1"/>
    </source>
</evidence>
<gene>
    <name evidence="1" type="ORF">SAMN04488123_12024</name>
</gene>
<evidence type="ECO:0008006" key="3">
    <source>
        <dbReference type="Google" id="ProtNLM"/>
    </source>
</evidence>
<dbReference type="Pfam" id="PF20036">
    <property type="entry name" value="Gp13-like"/>
    <property type="match status" value="1"/>
</dbReference>
<dbReference type="Proteomes" id="UP000198853">
    <property type="component" value="Unassembled WGS sequence"/>
</dbReference>
<protein>
    <recommendedName>
        <fullName evidence="3">Coat protein</fullName>
    </recommendedName>
</protein>
<accession>A0A1G8RSP4</accession>
<dbReference type="EMBL" id="FNEN01000020">
    <property type="protein sequence ID" value="SDJ19943.1"/>
    <property type="molecule type" value="Genomic_DNA"/>
</dbReference>
<organism evidence="1 2">
    <name type="scientific">Natribacillus halophilus</name>
    <dbReference type="NCBI Taxonomy" id="549003"/>
    <lineage>
        <taxon>Bacteria</taxon>
        <taxon>Bacillati</taxon>
        <taxon>Bacillota</taxon>
        <taxon>Bacilli</taxon>
        <taxon>Bacillales</taxon>
        <taxon>Bacillaceae</taxon>
        <taxon>Natribacillus</taxon>
    </lineage>
</organism>
<dbReference type="InterPro" id="IPR045404">
    <property type="entry name" value="Gp13-like"/>
</dbReference>